<dbReference type="EMBL" id="MFGM01000003">
    <property type="protein sequence ID" value="OGF38240.1"/>
    <property type="molecule type" value="Genomic_DNA"/>
</dbReference>
<evidence type="ECO:0000256" key="4">
    <source>
        <dbReference type="ARBA" id="ARBA00022833"/>
    </source>
</evidence>
<keyword evidence="2 7" id="KW-0227">DNA damage</keyword>
<dbReference type="HAMAP" id="MF_00017">
    <property type="entry name" value="RecR"/>
    <property type="match status" value="1"/>
</dbReference>
<comment type="function">
    <text evidence="7">May play a role in DNA repair. It seems to be involved in an RecBC-independent recombinational process of DNA repair. It may act with RecF and RecO.</text>
</comment>
<evidence type="ECO:0000256" key="3">
    <source>
        <dbReference type="ARBA" id="ARBA00022771"/>
    </source>
</evidence>
<keyword evidence="6 7" id="KW-0234">DNA repair</keyword>
<name>A0A1F5TH37_9BACT</name>
<dbReference type="Gene3D" id="3.40.1360.10">
    <property type="match status" value="1"/>
</dbReference>
<evidence type="ECO:0000313" key="10">
    <source>
        <dbReference type="Proteomes" id="UP000178656"/>
    </source>
</evidence>
<dbReference type="InterPro" id="IPR034137">
    <property type="entry name" value="TOPRIM_RecR"/>
</dbReference>
<dbReference type="Proteomes" id="UP000178656">
    <property type="component" value="Unassembled WGS sequence"/>
</dbReference>
<gene>
    <name evidence="7" type="primary">recR</name>
    <name evidence="9" type="ORF">A2482_05450</name>
</gene>
<proteinExistence type="inferred from homology"/>
<dbReference type="Pfam" id="PF13662">
    <property type="entry name" value="Toprim_4"/>
    <property type="match status" value="1"/>
</dbReference>
<dbReference type="SMART" id="SM00493">
    <property type="entry name" value="TOPRIM"/>
    <property type="match status" value="1"/>
</dbReference>
<keyword evidence="4 7" id="KW-0862">Zinc</keyword>
<dbReference type="AlphaFoldDB" id="A0A1F5TH37"/>
<evidence type="ECO:0000259" key="8">
    <source>
        <dbReference type="PROSITE" id="PS50880"/>
    </source>
</evidence>
<dbReference type="InterPro" id="IPR006171">
    <property type="entry name" value="TOPRIM_dom"/>
</dbReference>
<dbReference type="InterPro" id="IPR023627">
    <property type="entry name" value="Rcmb_RecR"/>
</dbReference>
<dbReference type="Gene3D" id="1.10.8.420">
    <property type="entry name" value="RecR Domain 1"/>
    <property type="match status" value="1"/>
</dbReference>
<dbReference type="PANTHER" id="PTHR30446">
    <property type="entry name" value="RECOMBINATION PROTEIN RECR"/>
    <property type="match status" value="1"/>
</dbReference>
<dbReference type="NCBIfam" id="TIGR00615">
    <property type="entry name" value="recR"/>
    <property type="match status" value="1"/>
</dbReference>
<protein>
    <recommendedName>
        <fullName evidence="7">Recombination protein RecR</fullName>
    </recommendedName>
</protein>
<evidence type="ECO:0000256" key="5">
    <source>
        <dbReference type="ARBA" id="ARBA00023172"/>
    </source>
</evidence>
<dbReference type="InterPro" id="IPR000093">
    <property type="entry name" value="DNA_Rcmb_RecR"/>
</dbReference>
<keyword evidence="5 7" id="KW-0233">DNA recombination</keyword>
<dbReference type="Pfam" id="PF21176">
    <property type="entry name" value="RecR_HhH"/>
    <property type="match status" value="1"/>
</dbReference>
<evidence type="ECO:0000256" key="6">
    <source>
        <dbReference type="ARBA" id="ARBA00023204"/>
    </source>
</evidence>
<evidence type="ECO:0000256" key="2">
    <source>
        <dbReference type="ARBA" id="ARBA00022763"/>
    </source>
</evidence>
<evidence type="ECO:0000256" key="1">
    <source>
        <dbReference type="ARBA" id="ARBA00022723"/>
    </source>
</evidence>
<accession>A0A1F5TH37</accession>
<dbReference type="GO" id="GO:0003677">
    <property type="term" value="F:DNA binding"/>
    <property type="evidence" value="ECO:0007669"/>
    <property type="project" value="UniProtKB-UniRule"/>
</dbReference>
<comment type="similarity">
    <text evidence="7">Belongs to the RecR family.</text>
</comment>
<keyword evidence="3 7" id="KW-0863">Zinc-finger</keyword>
<dbReference type="GO" id="GO:0008270">
    <property type="term" value="F:zinc ion binding"/>
    <property type="evidence" value="ECO:0007669"/>
    <property type="project" value="UniProtKB-KW"/>
</dbReference>
<dbReference type="PANTHER" id="PTHR30446:SF0">
    <property type="entry name" value="RECOMBINATION PROTEIN RECR"/>
    <property type="match status" value="1"/>
</dbReference>
<comment type="caution">
    <text evidence="9">The sequence shown here is derived from an EMBL/GenBank/DDBJ whole genome shotgun (WGS) entry which is preliminary data.</text>
</comment>
<dbReference type="SUPFAM" id="SSF111304">
    <property type="entry name" value="Recombination protein RecR"/>
    <property type="match status" value="1"/>
</dbReference>
<dbReference type="PROSITE" id="PS50880">
    <property type="entry name" value="TOPRIM"/>
    <property type="match status" value="1"/>
</dbReference>
<keyword evidence="1 7" id="KW-0479">Metal-binding</keyword>
<comment type="caution">
    <text evidence="7">Lacks conserved residue(s) required for the propagation of feature annotation.</text>
</comment>
<dbReference type="GO" id="GO:0006281">
    <property type="term" value="P:DNA repair"/>
    <property type="evidence" value="ECO:0007669"/>
    <property type="project" value="UniProtKB-UniRule"/>
</dbReference>
<feature type="domain" description="Toprim" evidence="8">
    <location>
        <begin position="82"/>
        <end position="177"/>
    </location>
</feature>
<sequence>MLNYPDTINKLIESFSRLPGVGRKTAERFIFHVLKWPKDEVEKFSSNIKQLLAHNFLCPNCFNFSEHEGLCSVCSSPNRDTATLCVVEEFHDVQVLEATGAYHGLYHVLGGRIDPPEGITPDKLRVRELLERVKKNNAHEIILALNPDIQGEGTVIYLKNILRPLNVKVTLLARGLPMGGDIEYADEVTLTNALRGRQEIK</sequence>
<evidence type="ECO:0000313" key="9">
    <source>
        <dbReference type="EMBL" id="OGF38240.1"/>
    </source>
</evidence>
<dbReference type="GO" id="GO:0006310">
    <property type="term" value="P:DNA recombination"/>
    <property type="evidence" value="ECO:0007669"/>
    <property type="project" value="UniProtKB-UniRule"/>
</dbReference>
<dbReference type="Gene3D" id="6.10.250.240">
    <property type="match status" value="1"/>
</dbReference>
<reference evidence="9 10" key="1">
    <citation type="journal article" date="2016" name="Nat. Commun.">
        <title>Thousands of microbial genomes shed light on interconnected biogeochemical processes in an aquifer system.</title>
        <authorList>
            <person name="Anantharaman K."/>
            <person name="Brown C.T."/>
            <person name="Hug L.A."/>
            <person name="Sharon I."/>
            <person name="Castelle C.J."/>
            <person name="Probst A.J."/>
            <person name="Thomas B.C."/>
            <person name="Singh A."/>
            <person name="Wilkins M.J."/>
            <person name="Karaoz U."/>
            <person name="Brodie E.L."/>
            <person name="Williams K.H."/>
            <person name="Hubbard S.S."/>
            <person name="Banfield J.F."/>
        </authorList>
    </citation>
    <scope>NUCLEOTIDE SEQUENCE [LARGE SCALE GENOMIC DNA]</scope>
</reference>
<dbReference type="CDD" id="cd01025">
    <property type="entry name" value="TOPRIM_recR"/>
    <property type="match status" value="1"/>
</dbReference>
<evidence type="ECO:0000256" key="7">
    <source>
        <dbReference type="HAMAP-Rule" id="MF_00017"/>
    </source>
</evidence>
<dbReference type="Pfam" id="PF21175">
    <property type="entry name" value="RecR_C"/>
    <property type="match status" value="1"/>
</dbReference>
<organism evidence="9 10">
    <name type="scientific">Candidatus Falkowbacteria bacterium RIFOXYC2_FULL_48_21</name>
    <dbReference type="NCBI Taxonomy" id="1798005"/>
    <lineage>
        <taxon>Bacteria</taxon>
        <taxon>Candidatus Falkowiibacteriota</taxon>
    </lineage>
</organism>